<reference evidence="3" key="2">
    <citation type="submission" date="2021-04" db="EMBL/GenBank/DDBJ databases">
        <title>Taxonomy of Flavobacteriaceae bacterium ZY171143.</title>
        <authorList>
            <person name="Li F."/>
        </authorList>
    </citation>
    <scope>NUCLEOTIDE SEQUENCE [LARGE SCALE GENOMIC DNA]</scope>
    <source>
        <strain evidence="3">ZY171143</strain>
    </source>
</reference>
<dbReference type="SMART" id="SM00245">
    <property type="entry name" value="TSPc"/>
    <property type="match status" value="1"/>
</dbReference>
<name>A0ABX7XBH4_9FLAO</name>
<dbReference type="EMBL" id="CP072842">
    <property type="protein sequence ID" value="QTV05249.1"/>
    <property type="molecule type" value="Genomic_DNA"/>
</dbReference>
<dbReference type="InterPro" id="IPR005151">
    <property type="entry name" value="Tail-specific_protease"/>
</dbReference>
<feature type="domain" description="Tail specific protease" evidence="1">
    <location>
        <begin position="80"/>
        <end position="307"/>
    </location>
</feature>
<accession>A0ABX7XBH4</accession>
<dbReference type="RefSeq" id="WP_230475878.1">
    <property type="nucleotide sequence ID" value="NZ_CP072842.1"/>
</dbReference>
<organism evidence="2 3">
    <name type="scientific">Faecalibacter bovis</name>
    <dbReference type="NCBI Taxonomy" id="2898187"/>
    <lineage>
        <taxon>Bacteria</taxon>
        <taxon>Pseudomonadati</taxon>
        <taxon>Bacteroidota</taxon>
        <taxon>Flavobacteriia</taxon>
        <taxon>Flavobacteriales</taxon>
        <taxon>Weeksellaceae</taxon>
        <taxon>Faecalibacter</taxon>
    </lineage>
</organism>
<dbReference type="CDD" id="cd06567">
    <property type="entry name" value="Peptidase_S41"/>
    <property type="match status" value="1"/>
</dbReference>
<evidence type="ECO:0000313" key="2">
    <source>
        <dbReference type="EMBL" id="QTV05249.1"/>
    </source>
</evidence>
<dbReference type="PROSITE" id="PS51257">
    <property type="entry name" value="PROKAR_LIPOPROTEIN"/>
    <property type="match status" value="1"/>
</dbReference>
<dbReference type="InterPro" id="IPR029045">
    <property type="entry name" value="ClpP/crotonase-like_dom_sf"/>
</dbReference>
<sequence>MKKIVMLFFIIFLFTISCEKDEKEKIQVPIDSNYTELLEFLKKGFIDRDKINWIILENKLSELNDKPKDSVIKELLTSIGNNHTHYITKEGRFIFGSFPKIAMDSSCLLKNNSSSEFTKISNVSYLNIDSHGYKKVIKDEEYVFNKMKIISESVNSKFWIIDLRNNSGGSNWVMISSLLPFYNDGILGYTKTLNDEISWTKRNGSIFNDTTNITEQIIGTRLNFKVNAKKIYVLINHNTSSAAEAVLISLKSLPNTIILGQKTYGAATMNANILLNNGDKLVMTSGYMMDSNKNIFPNGIKPDVELCNENEIIEYLNKDIMRD</sequence>
<protein>
    <recommendedName>
        <fullName evidence="1">Tail specific protease domain-containing protein</fullName>
    </recommendedName>
</protein>
<dbReference type="Proteomes" id="UP000672011">
    <property type="component" value="Chromosome"/>
</dbReference>
<dbReference type="Pfam" id="PF03572">
    <property type="entry name" value="Peptidase_S41"/>
    <property type="match status" value="1"/>
</dbReference>
<dbReference type="SUPFAM" id="SSF52096">
    <property type="entry name" value="ClpP/crotonase"/>
    <property type="match status" value="1"/>
</dbReference>
<keyword evidence="3" id="KW-1185">Reference proteome</keyword>
<evidence type="ECO:0000313" key="3">
    <source>
        <dbReference type="Proteomes" id="UP000672011"/>
    </source>
</evidence>
<proteinExistence type="predicted"/>
<gene>
    <name evidence="2" type="ORF">J9309_10750</name>
</gene>
<dbReference type="Gene3D" id="3.90.226.10">
    <property type="entry name" value="2-enoyl-CoA Hydratase, Chain A, domain 1"/>
    <property type="match status" value="1"/>
</dbReference>
<evidence type="ECO:0000259" key="1">
    <source>
        <dbReference type="SMART" id="SM00245"/>
    </source>
</evidence>
<reference evidence="2 3" key="1">
    <citation type="journal article" date="2021" name="Int. J. Syst. Evol. Microbiol.">
        <title>Faecalibacter bovis sp. nov., isolated from cow faeces.</title>
        <authorList>
            <person name="Li F."/>
            <person name="Zhao W."/>
            <person name="Hong Q."/>
            <person name="Shao Q."/>
            <person name="Song J."/>
            <person name="Yang S."/>
        </authorList>
    </citation>
    <scope>NUCLEOTIDE SEQUENCE [LARGE SCALE GENOMIC DNA]</scope>
    <source>
        <strain evidence="2 3">ZY171143</strain>
    </source>
</reference>
<dbReference type="PANTHER" id="PTHR32060:SF30">
    <property type="entry name" value="CARBOXY-TERMINAL PROCESSING PROTEASE CTPA"/>
    <property type="match status" value="1"/>
</dbReference>
<dbReference type="PANTHER" id="PTHR32060">
    <property type="entry name" value="TAIL-SPECIFIC PROTEASE"/>
    <property type="match status" value="1"/>
</dbReference>